<evidence type="ECO:0000256" key="2">
    <source>
        <dbReference type="ARBA" id="ARBA00022741"/>
    </source>
</evidence>
<dbReference type="SMART" id="SM00382">
    <property type="entry name" value="AAA"/>
    <property type="match status" value="1"/>
</dbReference>
<proteinExistence type="predicted"/>
<dbReference type="PANTHER" id="PTHR42734">
    <property type="entry name" value="METAL TRANSPORT SYSTEM ATP-BINDING PROTEIN TM_0124-RELATED"/>
    <property type="match status" value="1"/>
</dbReference>
<dbReference type="RefSeq" id="WP_186852202.1">
    <property type="nucleotide sequence ID" value="NZ_JACOPO010000002.1"/>
</dbReference>
<gene>
    <name evidence="5" type="ORF">H8S11_03495</name>
</gene>
<protein>
    <submittedName>
        <fullName evidence="5">Metal ABC transporter ATP-binding protein</fullName>
    </submittedName>
</protein>
<feature type="domain" description="ABC transporter" evidence="4">
    <location>
        <begin position="19"/>
        <end position="261"/>
    </location>
</feature>
<dbReference type="Gene3D" id="3.40.50.300">
    <property type="entry name" value="P-loop containing nucleotide triphosphate hydrolases"/>
    <property type="match status" value="1"/>
</dbReference>
<dbReference type="SUPFAM" id="SSF52540">
    <property type="entry name" value="P-loop containing nucleoside triphosphate hydrolases"/>
    <property type="match status" value="1"/>
</dbReference>
<evidence type="ECO:0000259" key="4">
    <source>
        <dbReference type="PROSITE" id="PS50893"/>
    </source>
</evidence>
<dbReference type="PANTHER" id="PTHR42734:SF7">
    <property type="entry name" value="ATP-BINDING COMPONENT OF ABC TRANSPORTER-RELATED"/>
    <property type="match status" value="1"/>
</dbReference>
<dbReference type="AlphaFoldDB" id="A0A8J6M5T9"/>
<dbReference type="EMBL" id="JACOPO010000002">
    <property type="protein sequence ID" value="MBC5721884.1"/>
    <property type="molecule type" value="Genomic_DNA"/>
</dbReference>
<reference evidence="5" key="1">
    <citation type="submission" date="2020-08" db="EMBL/GenBank/DDBJ databases">
        <title>Genome public.</title>
        <authorList>
            <person name="Liu C."/>
            <person name="Sun Q."/>
        </authorList>
    </citation>
    <scope>NUCLEOTIDE SEQUENCE</scope>
    <source>
        <strain evidence="5">NSJ-23</strain>
    </source>
</reference>
<name>A0A8J6M5T9_9FIRM</name>
<keyword evidence="2" id="KW-0547">Nucleotide-binding</keyword>
<evidence type="ECO:0000313" key="5">
    <source>
        <dbReference type="EMBL" id="MBC5721884.1"/>
    </source>
</evidence>
<dbReference type="InterPro" id="IPR050153">
    <property type="entry name" value="Metal_Ion_Import_ABC"/>
</dbReference>
<dbReference type="PROSITE" id="PS50893">
    <property type="entry name" value="ABC_TRANSPORTER_2"/>
    <property type="match status" value="1"/>
</dbReference>
<evidence type="ECO:0000256" key="1">
    <source>
        <dbReference type="ARBA" id="ARBA00022448"/>
    </source>
</evidence>
<organism evidence="5 6">
    <name type="scientific">Flintibacter hominis</name>
    <dbReference type="NCBI Taxonomy" id="2763048"/>
    <lineage>
        <taxon>Bacteria</taxon>
        <taxon>Bacillati</taxon>
        <taxon>Bacillota</taxon>
        <taxon>Clostridia</taxon>
        <taxon>Eubacteriales</taxon>
        <taxon>Flintibacter</taxon>
    </lineage>
</organism>
<accession>A0A8J6M5T9</accession>
<dbReference type="Pfam" id="PF00005">
    <property type="entry name" value="ABC_tran"/>
    <property type="match status" value="1"/>
</dbReference>
<keyword evidence="1" id="KW-0813">Transport</keyword>
<comment type="caution">
    <text evidence="5">The sequence shown here is derived from an EMBL/GenBank/DDBJ whole genome shotgun (WGS) entry which is preliminary data.</text>
</comment>
<dbReference type="PROSITE" id="PS00211">
    <property type="entry name" value="ABC_TRANSPORTER_1"/>
    <property type="match status" value="1"/>
</dbReference>
<dbReference type="InterPro" id="IPR003593">
    <property type="entry name" value="AAA+_ATPase"/>
</dbReference>
<evidence type="ECO:0000256" key="3">
    <source>
        <dbReference type="ARBA" id="ARBA00022840"/>
    </source>
</evidence>
<keyword evidence="6" id="KW-1185">Reference proteome</keyword>
<dbReference type="GO" id="GO:0016887">
    <property type="term" value="F:ATP hydrolysis activity"/>
    <property type="evidence" value="ECO:0007669"/>
    <property type="project" value="InterPro"/>
</dbReference>
<dbReference type="Proteomes" id="UP000628736">
    <property type="component" value="Unassembled WGS sequence"/>
</dbReference>
<dbReference type="InterPro" id="IPR027417">
    <property type="entry name" value="P-loop_NTPase"/>
</dbReference>
<dbReference type="GO" id="GO:0005524">
    <property type="term" value="F:ATP binding"/>
    <property type="evidence" value="ECO:0007669"/>
    <property type="project" value="UniProtKB-KW"/>
</dbReference>
<keyword evidence="3 5" id="KW-0067">ATP-binding</keyword>
<dbReference type="InterPro" id="IPR017871">
    <property type="entry name" value="ABC_transporter-like_CS"/>
</dbReference>
<sequence length="267" mass="28907">MRKFKHGKLSGGCADSCCLKLEGLSVSMEGDQILEDVSFHLHCGEIVALIGPNGAGKSTLFRSILGQTPYKGSITFSPAGGPAIRLADGAAAGGTRPLVGYVPQSPSFDRGDPVSVLDFFTAATSKWPVFLPIPREYRDRAAAILARVHGEDLLDRPMGALSGGQLQRVLLALALEPVPHILILDEPLSGVDIEGEHQLLEMLDELRTQYDLSIFLSTHDFATLGQFADKVILLNKRMLRAGPPDEVLSSPEFYDTFHLRMGRGGER</sequence>
<evidence type="ECO:0000313" key="6">
    <source>
        <dbReference type="Proteomes" id="UP000628736"/>
    </source>
</evidence>
<dbReference type="InterPro" id="IPR003439">
    <property type="entry name" value="ABC_transporter-like_ATP-bd"/>
</dbReference>